<dbReference type="PANTHER" id="PTHR46847:SF1">
    <property type="entry name" value="D-ALLOSE-BINDING PERIPLASMIC PROTEIN-RELATED"/>
    <property type="match status" value="1"/>
</dbReference>
<organism evidence="6">
    <name type="scientific">uncultured Pleomorphomonas sp</name>
    <dbReference type="NCBI Taxonomy" id="442121"/>
    <lineage>
        <taxon>Bacteria</taxon>
        <taxon>Pseudomonadati</taxon>
        <taxon>Pseudomonadota</taxon>
        <taxon>Alphaproteobacteria</taxon>
        <taxon>Hyphomicrobiales</taxon>
        <taxon>Pleomorphomonadaceae</taxon>
        <taxon>Pleomorphomonas</taxon>
        <taxon>environmental samples</taxon>
    </lineage>
</organism>
<accession>A0A212LIC0</accession>
<dbReference type="GO" id="GO:0030313">
    <property type="term" value="C:cell envelope"/>
    <property type="evidence" value="ECO:0007669"/>
    <property type="project" value="UniProtKB-SubCell"/>
</dbReference>
<dbReference type="GO" id="GO:0030246">
    <property type="term" value="F:carbohydrate binding"/>
    <property type="evidence" value="ECO:0007669"/>
    <property type="project" value="UniProtKB-ARBA"/>
</dbReference>
<evidence type="ECO:0000256" key="2">
    <source>
        <dbReference type="ARBA" id="ARBA00007639"/>
    </source>
</evidence>
<dbReference type="PANTHER" id="PTHR46847">
    <property type="entry name" value="D-ALLOSE-BINDING PERIPLASMIC PROTEIN-RELATED"/>
    <property type="match status" value="1"/>
</dbReference>
<feature type="signal peptide" evidence="4">
    <location>
        <begin position="1"/>
        <end position="24"/>
    </location>
</feature>
<comment type="subcellular location">
    <subcellularLocation>
        <location evidence="1">Cell envelope</location>
    </subcellularLocation>
</comment>
<sequence length="322" mass="34933">MNRFVGAALAAAMMTLGLSSTAGAEEALKIGFANRTLNGAFFVGLTEYMKINAEKAGYQIITTDAAGNMDKQVADVEDMLSQNIDYLVLNPQDPAAGVKITEMAAKKGIPVIDLDSDISLDAPVITRVMANNAANNRLIGDFAVKQFGNNPINAVIISGNQGNLVGEARRDNFIAGVMEAQMRDYGATSFTVLTQAWGNWDQQGGLKAMEDALVAQGDKINMVYSEMDDMALGAIRALKAAGKLENVKVFAHDGYKFSLDAIKRGDQQATASNNPKLLTEKVFEVIKAHHEGKRTFNNYEYIKPLLITKDNVADYYDPESLF</sequence>
<reference evidence="6" key="1">
    <citation type="submission" date="2016-08" db="EMBL/GenBank/DDBJ databases">
        <authorList>
            <person name="Seilhamer J.J."/>
        </authorList>
    </citation>
    <scope>NUCLEOTIDE SEQUENCE</scope>
    <source>
        <strain evidence="6">86</strain>
    </source>
</reference>
<evidence type="ECO:0000259" key="5">
    <source>
        <dbReference type="Pfam" id="PF13407"/>
    </source>
</evidence>
<evidence type="ECO:0000256" key="1">
    <source>
        <dbReference type="ARBA" id="ARBA00004196"/>
    </source>
</evidence>
<name>A0A212LIC0_9HYPH</name>
<dbReference type="Gene3D" id="3.40.50.2300">
    <property type="match status" value="2"/>
</dbReference>
<feature type="chain" id="PRO_5012645824" evidence="4">
    <location>
        <begin position="25"/>
        <end position="322"/>
    </location>
</feature>
<gene>
    <name evidence="6" type="ORF">KL86PLE_41101</name>
</gene>
<dbReference type="Pfam" id="PF13407">
    <property type="entry name" value="Peripla_BP_4"/>
    <property type="match status" value="1"/>
</dbReference>
<evidence type="ECO:0000313" key="6">
    <source>
        <dbReference type="EMBL" id="SCM77296.1"/>
    </source>
</evidence>
<proteinExistence type="inferred from homology"/>
<protein>
    <submittedName>
        <fullName evidence="6">Sugar ABC transporter, periplasmic sugar-binding protein</fullName>
    </submittedName>
</protein>
<dbReference type="InterPro" id="IPR025997">
    <property type="entry name" value="SBP_2_dom"/>
</dbReference>
<dbReference type="InterPro" id="IPR028082">
    <property type="entry name" value="Peripla_BP_I"/>
</dbReference>
<keyword evidence="3 4" id="KW-0732">Signal</keyword>
<comment type="similarity">
    <text evidence="2">Belongs to the bacterial solute-binding protein 2 family.</text>
</comment>
<evidence type="ECO:0000256" key="4">
    <source>
        <dbReference type="SAM" id="SignalP"/>
    </source>
</evidence>
<dbReference type="EMBL" id="FMJD01000008">
    <property type="protein sequence ID" value="SCM77296.1"/>
    <property type="molecule type" value="Genomic_DNA"/>
</dbReference>
<dbReference type="SUPFAM" id="SSF53822">
    <property type="entry name" value="Periplasmic binding protein-like I"/>
    <property type="match status" value="1"/>
</dbReference>
<dbReference type="RefSeq" id="WP_100079942.1">
    <property type="nucleotide sequence ID" value="NZ_LT608334.1"/>
</dbReference>
<evidence type="ECO:0000256" key="3">
    <source>
        <dbReference type="ARBA" id="ARBA00022729"/>
    </source>
</evidence>
<feature type="domain" description="Periplasmic binding protein" evidence="5">
    <location>
        <begin position="30"/>
        <end position="293"/>
    </location>
</feature>
<dbReference type="AlphaFoldDB" id="A0A212LIC0"/>